<dbReference type="Gene3D" id="3.65.10.10">
    <property type="entry name" value="Enolpyruvate transferase domain"/>
    <property type="match status" value="1"/>
</dbReference>
<evidence type="ECO:0000259" key="3">
    <source>
        <dbReference type="Pfam" id="PF00275"/>
    </source>
</evidence>
<sequence length="193" mass="22081">MIHRPAHHIFLADRSIRGGIVCLTGINPHNVQEDTHLVNLLENIDTTIFRDKDYIESNHSSLHLVDVDMDQIPDSTMTIAISLLFSSIWMTTLRNIANWLVKENDRLTATSIELQKLDIIVLESTDFITITPPEELTSSCISTYNDRRMVIRFFLVTVSSILITIIDPKCTHKTFLFFFNQPPKLSKPSFIPV</sequence>
<keyword evidence="1 4" id="KW-0808">Transferase</keyword>
<dbReference type="SUPFAM" id="SSF55205">
    <property type="entry name" value="EPT/RTPC-like"/>
    <property type="match status" value="1"/>
</dbReference>
<name>J3TYB6_9ENTR</name>
<dbReference type="KEGG" id="sehc:A35E_00024"/>
<evidence type="ECO:0000256" key="1">
    <source>
        <dbReference type="ARBA" id="ARBA00022679"/>
    </source>
</evidence>
<keyword evidence="2" id="KW-0812">Transmembrane</keyword>
<dbReference type="OrthoDB" id="9809920at2"/>
<accession>J3TYB6</accession>
<dbReference type="InterPro" id="IPR036968">
    <property type="entry name" value="Enolpyruvate_Tfrase_sf"/>
</dbReference>
<evidence type="ECO:0000313" key="5">
    <source>
        <dbReference type="Proteomes" id="UP000003937"/>
    </source>
</evidence>
<feature type="domain" description="Enolpyruvate transferase" evidence="3">
    <location>
        <begin position="10"/>
        <end position="180"/>
    </location>
</feature>
<dbReference type="GO" id="GO:0003866">
    <property type="term" value="F:3-phosphoshikimate 1-carboxyvinyltransferase activity"/>
    <property type="evidence" value="ECO:0007669"/>
    <property type="project" value="UniProtKB-EC"/>
</dbReference>
<reference evidence="4 5" key="1">
    <citation type="journal article" date="2012" name="Mol. Biol. Evol.">
        <title>Genome reduction and co-evolution between the primary and secondary bacterial symbionts of psyllids.</title>
        <authorList>
            <person name="Sloan D.B."/>
            <person name="Moran N.A."/>
        </authorList>
    </citation>
    <scope>NUCLEOTIDE SEQUENCE [LARGE SCALE GENOMIC DNA]</scope>
    <source>
        <strain evidence="4">Hcub_S</strain>
    </source>
</reference>
<dbReference type="InterPro" id="IPR001986">
    <property type="entry name" value="Enolpyruvate_Tfrase_dom"/>
</dbReference>
<evidence type="ECO:0000313" key="4">
    <source>
        <dbReference type="EMBL" id="AFP85350.1"/>
    </source>
</evidence>
<dbReference type="HOGENOM" id="CLU_024321_0_2_6"/>
<gene>
    <name evidence="4" type="ORF">A35E_00024</name>
</gene>
<proteinExistence type="predicted"/>
<dbReference type="EMBL" id="CP003547">
    <property type="protein sequence ID" value="AFP85350.1"/>
    <property type="molecule type" value="Genomic_DNA"/>
</dbReference>
<dbReference type="EC" id="2.5.1.19" evidence="4"/>
<dbReference type="PANTHER" id="PTHR21090">
    <property type="entry name" value="AROM/DEHYDROQUINATE SYNTHASE"/>
    <property type="match status" value="1"/>
</dbReference>
<keyword evidence="5" id="KW-1185">Reference proteome</keyword>
<feature type="transmembrane region" description="Helical" evidence="2">
    <location>
        <begin position="149"/>
        <end position="166"/>
    </location>
</feature>
<dbReference type="STRING" id="134287.A35E_00024"/>
<dbReference type="AlphaFoldDB" id="J3TYB6"/>
<keyword evidence="2" id="KW-1133">Transmembrane helix</keyword>
<organism evidence="4 5">
    <name type="scientific">secondary endosymbiont of Heteropsylla cubana</name>
    <dbReference type="NCBI Taxonomy" id="134287"/>
    <lineage>
        <taxon>Bacteria</taxon>
        <taxon>Pseudomonadati</taxon>
        <taxon>Pseudomonadota</taxon>
        <taxon>Gammaproteobacteria</taxon>
        <taxon>Enterobacterales</taxon>
        <taxon>Enterobacteriaceae</taxon>
        <taxon>aphid secondary symbionts</taxon>
    </lineage>
</organism>
<dbReference type="Pfam" id="PF00275">
    <property type="entry name" value="EPSP_synthase"/>
    <property type="match status" value="1"/>
</dbReference>
<protein>
    <submittedName>
        <fullName evidence="4">5-enolpyruvylshikimate-3-phosphate synthase</fullName>
        <ecNumber evidence="4">2.5.1.19</ecNumber>
    </submittedName>
</protein>
<dbReference type="InterPro" id="IPR013792">
    <property type="entry name" value="RNA3'P_cycl/enolpyr_Trfase_a/b"/>
</dbReference>
<dbReference type="RefSeq" id="WP_014888647.1">
    <property type="nucleotide sequence ID" value="NC_018420.1"/>
</dbReference>
<dbReference type="GO" id="GO:0009423">
    <property type="term" value="P:chorismate biosynthetic process"/>
    <property type="evidence" value="ECO:0007669"/>
    <property type="project" value="TreeGrafter"/>
</dbReference>
<dbReference type="Proteomes" id="UP000003937">
    <property type="component" value="Chromosome"/>
</dbReference>
<dbReference type="PANTHER" id="PTHR21090:SF5">
    <property type="entry name" value="PENTAFUNCTIONAL AROM POLYPEPTIDE"/>
    <property type="match status" value="1"/>
</dbReference>
<evidence type="ECO:0000256" key="2">
    <source>
        <dbReference type="SAM" id="Phobius"/>
    </source>
</evidence>
<keyword evidence="2" id="KW-0472">Membrane</keyword>